<comment type="caution">
    <text evidence="1">The sequence shown here is derived from an EMBL/GenBank/DDBJ whole genome shotgun (WGS) entry which is preliminary data.</text>
</comment>
<sequence>MIDKRRPSLELEKYKTISAKEVEVADTALNEDDLNALDKDEKDEIVEKSKYH</sequence>
<evidence type="ECO:0000313" key="1">
    <source>
        <dbReference type="EMBL" id="TCT14299.1"/>
    </source>
</evidence>
<dbReference type="EMBL" id="SMAL01000006">
    <property type="protein sequence ID" value="TCT14299.1"/>
    <property type="molecule type" value="Genomic_DNA"/>
</dbReference>
<keyword evidence="2" id="KW-1185">Reference proteome</keyword>
<accession>A0A4R3MNN5</accession>
<reference evidence="1 2" key="1">
    <citation type="submission" date="2019-03" db="EMBL/GenBank/DDBJ databases">
        <title>Genomic Encyclopedia of Type Strains, Phase IV (KMG-IV): sequencing the most valuable type-strain genomes for metagenomic binning, comparative biology and taxonomic classification.</title>
        <authorList>
            <person name="Goeker M."/>
        </authorList>
    </citation>
    <scope>NUCLEOTIDE SEQUENCE [LARGE SCALE GENOMIC DNA]</scope>
    <source>
        <strain evidence="1 2">DSM 24629</strain>
    </source>
</reference>
<gene>
    <name evidence="1" type="ORF">EDC18_10696</name>
</gene>
<organism evidence="1 2">
    <name type="scientific">Natranaerovirga pectinivora</name>
    <dbReference type="NCBI Taxonomy" id="682400"/>
    <lineage>
        <taxon>Bacteria</taxon>
        <taxon>Bacillati</taxon>
        <taxon>Bacillota</taxon>
        <taxon>Clostridia</taxon>
        <taxon>Lachnospirales</taxon>
        <taxon>Natranaerovirgaceae</taxon>
        <taxon>Natranaerovirga</taxon>
    </lineage>
</organism>
<dbReference type="RefSeq" id="WP_165878541.1">
    <property type="nucleotide sequence ID" value="NZ_SMAL01000006.1"/>
</dbReference>
<dbReference type="Proteomes" id="UP000294902">
    <property type="component" value="Unassembled WGS sequence"/>
</dbReference>
<proteinExistence type="predicted"/>
<protein>
    <submittedName>
        <fullName evidence="1">Uncharacterized protein</fullName>
    </submittedName>
</protein>
<name>A0A4R3MNN5_9FIRM</name>
<dbReference type="AlphaFoldDB" id="A0A4R3MNN5"/>
<evidence type="ECO:0000313" key="2">
    <source>
        <dbReference type="Proteomes" id="UP000294902"/>
    </source>
</evidence>